<keyword evidence="4" id="KW-1185">Reference proteome</keyword>
<gene>
    <name evidence="3" type="ORF">ATK74_2730</name>
</gene>
<dbReference type="Proteomes" id="UP000226079">
    <property type="component" value="Unassembled WGS sequence"/>
</dbReference>
<organism evidence="3 4">
    <name type="scientific">Propionicimonas paludicola</name>
    <dbReference type="NCBI Taxonomy" id="185243"/>
    <lineage>
        <taxon>Bacteria</taxon>
        <taxon>Bacillati</taxon>
        <taxon>Actinomycetota</taxon>
        <taxon>Actinomycetes</taxon>
        <taxon>Propionibacteriales</taxon>
        <taxon>Nocardioidaceae</taxon>
        <taxon>Propionicimonas</taxon>
    </lineage>
</organism>
<dbReference type="RefSeq" id="WP_098461523.1">
    <property type="nucleotide sequence ID" value="NZ_PDJC01000001.1"/>
</dbReference>
<dbReference type="AlphaFoldDB" id="A0A2A9CX47"/>
<feature type="compositionally biased region" description="Low complexity" evidence="1">
    <location>
        <begin position="237"/>
        <end position="252"/>
    </location>
</feature>
<protein>
    <recommendedName>
        <fullName evidence="2">Type I restriction enzyme R protein N-terminal domain-containing protein</fullName>
    </recommendedName>
</protein>
<dbReference type="PIRSF" id="PIRSF035009">
    <property type="entry name" value="UCP035009_HSDR_N"/>
    <property type="match status" value="1"/>
</dbReference>
<dbReference type="Pfam" id="PF13588">
    <property type="entry name" value="HSDR_N_2"/>
    <property type="match status" value="1"/>
</dbReference>
<dbReference type="OrthoDB" id="9148007at2"/>
<dbReference type="EMBL" id="PDJC01000001">
    <property type="protein sequence ID" value="PFG18149.1"/>
    <property type="molecule type" value="Genomic_DNA"/>
</dbReference>
<sequence>MTFEDALHDVADKVREFGPALTTEEATKTAVIMPFISRVLGYDVFNPQEVLPEYVADLGLKHGEKVDFAILRDGQVQMLIEAKRIGDSLSLDHAGQLVRYFHTSNARIGVLTNGQHWHFYTDLERTNIMDERPFLQLDLLNIDPYVLPELKKLTKEVFDLESVIQAAEELKYVSGLKRALADQFERPSDELVKLLATQVYDKYFNAKVREQFSRLTSKAMAQFISERVNDRLKSALSGDAAGAPATAPVEADGQPTDPSAPETETTEEERAGFQIVRAIAASEVPYDRVYERDQHSYFAVLLDDNNRKPVCRLHFNGKKLYLGLLNEEKVETRVALERVEDIYLHAEAIREAVRRYR</sequence>
<dbReference type="InterPro" id="IPR029464">
    <property type="entry name" value="HSDR_N"/>
</dbReference>
<reference evidence="3 4" key="1">
    <citation type="submission" date="2017-10" db="EMBL/GenBank/DDBJ databases">
        <title>Sequencing the genomes of 1000 actinobacteria strains.</title>
        <authorList>
            <person name="Klenk H.-P."/>
        </authorList>
    </citation>
    <scope>NUCLEOTIDE SEQUENCE [LARGE SCALE GENOMIC DNA]</scope>
    <source>
        <strain evidence="3 4">DSM 15597</strain>
    </source>
</reference>
<name>A0A2A9CX47_9ACTN</name>
<evidence type="ECO:0000313" key="4">
    <source>
        <dbReference type="Proteomes" id="UP000226079"/>
    </source>
</evidence>
<evidence type="ECO:0000313" key="3">
    <source>
        <dbReference type="EMBL" id="PFG18149.1"/>
    </source>
</evidence>
<feature type="region of interest" description="Disordered" evidence="1">
    <location>
        <begin position="237"/>
        <end position="269"/>
    </location>
</feature>
<evidence type="ECO:0000256" key="1">
    <source>
        <dbReference type="SAM" id="MobiDB-lite"/>
    </source>
</evidence>
<evidence type="ECO:0000259" key="2">
    <source>
        <dbReference type="Pfam" id="PF13588"/>
    </source>
</evidence>
<comment type="caution">
    <text evidence="3">The sequence shown here is derived from an EMBL/GenBank/DDBJ whole genome shotgun (WGS) entry which is preliminary data.</text>
</comment>
<dbReference type="InterPro" id="IPR017035">
    <property type="entry name" value="UCP035009_HsdR_All3000-type"/>
</dbReference>
<feature type="domain" description="Type I restriction enzyme R protein N-terminal" evidence="2">
    <location>
        <begin position="49"/>
        <end position="121"/>
    </location>
</feature>
<proteinExistence type="predicted"/>
<accession>A0A2A9CX47</accession>